<feature type="compositionally biased region" description="Low complexity" evidence="1">
    <location>
        <begin position="568"/>
        <end position="582"/>
    </location>
</feature>
<dbReference type="EMBL" id="GG745330">
    <property type="protein sequence ID" value="KNE56105.1"/>
    <property type="molecule type" value="Genomic_DNA"/>
</dbReference>
<dbReference type="Proteomes" id="UP000054350">
    <property type="component" value="Unassembled WGS sequence"/>
</dbReference>
<accession>A0A0L0S127</accession>
<evidence type="ECO:0000313" key="2">
    <source>
        <dbReference type="EMBL" id="KNE56105.1"/>
    </source>
</evidence>
<feature type="region of interest" description="Disordered" evidence="1">
    <location>
        <begin position="130"/>
        <end position="166"/>
    </location>
</feature>
<reference evidence="2 3" key="1">
    <citation type="submission" date="2009-11" db="EMBL/GenBank/DDBJ databases">
        <title>Annotation of Allomyces macrogynus ATCC 38327.</title>
        <authorList>
            <consortium name="The Broad Institute Genome Sequencing Platform"/>
            <person name="Russ C."/>
            <person name="Cuomo C."/>
            <person name="Burger G."/>
            <person name="Gray M.W."/>
            <person name="Holland P.W.H."/>
            <person name="King N."/>
            <person name="Lang F.B.F."/>
            <person name="Roger A.J."/>
            <person name="Ruiz-Trillo I."/>
            <person name="Young S.K."/>
            <person name="Zeng Q."/>
            <person name="Gargeya S."/>
            <person name="Fitzgerald M."/>
            <person name="Haas B."/>
            <person name="Abouelleil A."/>
            <person name="Alvarado L."/>
            <person name="Arachchi H.M."/>
            <person name="Berlin A."/>
            <person name="Chapman S.B."/>
            <person name="Gearin G."/>
            <person name="Goldberg J."/>
            <person name="Griggs A."/>
            <person name="Gujja S."/>
            <person name="Hansen M."/>
            <person name="Heiman D."/>
            <person name="Howarth C."/>
            <person name="Larimer J."/>
            <person name="Lui A."/>
            <person name="MacDonald P.J.P."/>
            <person name="McCowen C."/>
            <person name="Montmayeur A."/>
            <person name="Murphy C."/>
            <person name="Neiman D."/>
            <person name="Pearson M."/>
            <person name="Priest M."/>
            <person name="Roberts A."/>
            <person name="Saif S."/>
            <person name="Shea T."/>
            <person name="Sisk P."/>
            <person name="Stolte C."/>
            <person name="Sykes S."/>
            <person name="Wortman J."/>
            <person name="Nusbaum C."/>
            <person name="Birren B."/>
        </authorList>
    </citation>
    <scope>NUCLEOTIDE SEQUENCE [LARGE SCALE GENOMIC DNA]</scope>
    <source>
        <strain evidence="2 3">ATCC 38327</strain>
    </source>
</reference>
<evidence type="ECO:0000313" key="3">
    <source>
        <dbReference type="Proteomes" id="UP000054350"/>
    </source>
</evidence>
<dbReference type="STRING" id="578462.A0A0L0S127"/>
<proteinExistence type="predicted"/>
<dbReference type="VEuPathDB" id="FungiDB:AMAG_17868"/>
<feature type="compositionally biased region" description="Low complexity" evidence="1">
    <location>
        <begin position="620"/>
        <end position="640"/>
    </location>
</feature>
<sequence length="843" mass="87946">MSLGILRPTFSVAILACDPQPPADPPPQGAPLHPARPPSSHPTRPTSTRTSAEKVILKRAPSTLTSSTPRVAQPSTPPCPEAAFGAPTAPTPTAAGSPTPTVPTSALMEKLGAPTRSVSTRPKSVTMSVKINPITAPDTNDRATLSPRDVPASPDRRGSRLGPIPTDAGAPAAACVDHYGLVTRPGDPGHFRMVQLVRSARFRDQLGAGGATAGGNPPTTTDLPEPAIPGTLARRQSRARPWSGIAVPAPTTASAARLGGAAKADAAPADDPASAHLTLATTRILVAPVMPQTRAAARRITHGDDVGPHSVLKTNMAESELLGTQKVGERKAQALLENVIGLWAKSKSRRKPPGGSPATPNTDQPSNGAPGAAAAIPHADTKRALRGAPLPHVGAGRLGARGGKGTTAAASASALNSIQARSRILQDSPGGRKGHRVSIATFPTHPERDPCAASQGLDHGRTAIRRTSRSTTPSTPALAEWPASDQALKNTRMKSARPGRSSALPFSAGKETKPISPPVSSTKPGQLWRNGKPDSVQNSSIETLGTSSSGSSSSLENARAGPSTPSPRASRTAGGSRTSSTSISPAKRGQPDSSASRTASSPSRLTPIVTLSNRLIESPTMSSMTSTASASARPGSGIPDTPSPSPGTGPSTPRPLSGASRLVAAAATTPIGSRPPSSSTTRPRRRRSARTGRTTEPTTAGEYLLLPSRAIHQIGRVSYYSHRRRRRVKYLLTDLATPRARARRRAVADLARRVPTIPLVTLERALLPPDDVLKPTATRKLVSTIYDRIMSAKRKGKDANSFMDPFLNPFCVLGRPGARPDRPRMRPRWGVHGGMPRIRCMRE</sequence>
<protein>
    <submittedName>
        <fullName evidence="2">Uncharacterized protein</fullName>
    </submittedName>
</protein>
<feature type="compositionally biased region" description="Low complexity" evidence="1">
    <location>
        <begin position="648"/>
        <end position="658"/>
    </location>
</feature>
<evidence type="ECO:0000256" key="1">
    <source>
        <dbReference type="SAM" id="MobiDB-lite"/>
    </source>
</evidence>
<feature type="compositionally biased region" description="Pro residues" evidence="1">
    <location>
        <begin position="19"/>
        <end position="40"/>
    </location>
</feature>
<feature type="region of interest" description="Disordered" evidence="1">
    <location>
        <begin position="345"/>
        <end position="374"/>
    </location>
</feature>
<feature type="region of interest" description="Disordered" evidence="1">
    <location>
        <begin position="206"/>
        <end position="226"/>
    </location>
</feature>
<feature type="compositionally biased region" description="Low complexity" evidence="1">
    <location>
        <begin position="41"/>
        <end position="50"/>
    </location>
</feature>
<feature type="region of interest" description="Disordered" evidence="1">
    <location>
        <begin position="423"/>
        <end position="700"/>
    </location>
</feature>
<feature type="compositionally biased region" description="Polar residues" evidence="1">
    <location>
        <begin position="62"/>
        <end position="74"/>
    </location>
</feature>
<gene>
    <name evidence="2" type="ORF">AMAG_17868</name>
</gene>
<feature type="compositionally biased region" description="Low complexity" evidence="1">
    <location>
        <begin position="668"/>
        <end position="681"/>
    </location>
</feature>
<dbReference type="AlphaFoldDB" id="A0A0L0S127"/>
<feature type="compositionally biased region" description="Low complexity" evidence="1">
    <location>
        <begin position="593"/>
        <end position="607"/>
    </location>
</feature>
<feature type="region of interest" description="Disordered" evidence="1">
    <location>
        <begin position="16"/>
        <end position="105"/>
    </location>
</feature>
<organism evidence="2 3">
    <name type="scientific">Allomyces macrogynus (strain ATCC 38327)</name>
    <name type="common">Allomyces javanicus var. macrogynus</name>
    <dbReference type="NCBI Taxonomy" id="578462"/>
    <lineage>
        <taxon>Eukaryota</taxon>
        <taxon>Fungi</taxon>
        <taxon>Fungi incertae sedis</taxon>
        <taxon>Blastocladiomycota</taxon>
        <taxon>Blastocladiomycetes</taxon>
        <taxon>Blastocladiales</taxon>
        <taxon>Blastocladiaceae</taxon>
        <taxon>Allomyces</taxon>
    </lineage>
</organism>
<keyword evidence="3" id="KW-1185">Reference proteome</keyword>
<feature type="compositionally biased region" description="Low complexity" evidence="1">
    <location>
        <begin position="539"/>
        <end position="556"/>
    </location>
</feature>
<reference evidence="3" key="2">
    <citation type="submission" date="2009-11" db="EMBL/GenBank/DDBJ databases">
        <title>The Genome Sequence of Allomyces macrogynus strain ATCC 38327.</title>
        <authorList>
            <consortium name="The Broad Institute Genome Sequencing Platform"/>
            <person name="Russ C."/>
            <person name="Cuomo C."/>
            <person name="Shea T."/>
            <person name="Young S.K."/>
            <person name="Zeng Q."/>
            <person name="Koehrsen M."/>
            <person name="Haas B."/>
            <person name="Borodovsky M."/>
            <person name="Guigo R."/>
            <person name="Alvarado L."/>
            <person name="Berlin A."/>
            <person name="Borenstein D."/>
            <person name="Chen Z."/>
            <person name="Engels R."/>
            <person name="Freedman E."/>
            <person name="Gellesch M."/>
            <person name="Goldberg J."/>
            <person name="Griggs A."/>
            <person name="Gujja S."/>
            <person name="Heiman D."/>
            <person name="Hepburn T."/>
            <person name="Howarth C."/>
            <person name="Jen D."/>
            <person name="Larson L."/>
            <person name="Lewis B."/>
            <person name="Mehta T."/>
            <person name="Park D."/>
            <person name="Pearson M."/>
            <person name="Roberts A."/>
            <person name="Saif S."/>
            <person name="Shenoy N."/>
            <person name="Sisk P."/>
            <person name="Stolte C."/>
            <person name="Sykes S."/>
            <person name="Walk T."/>
            <person name="White J."/>
            <person name="Yandava C."/>
            <person name="Burger G."/>
            <person name="Gray M.W."/>
            <person name="Holland P.W.H."/>
            <person name="King N."/>
            <person name="Lang F.B.F."/>
            <person name="Roger A.J."/>
            <person name="Ruiz-Trillo I."/>
            <person name="Lander E."/>
            <person name="Nusbaum C."/>
        </authorList>
    </citation>
    <scope>NUCLEOTIDE SEQUENCE [LARGE SCALE GENOMIC DNA]</scope>
    <source>
        <strain evidence="3">ATCC 38327</strain>
    </source>
</reference>
<name>A0A0L0S127_ALLM3</name>
<feature type="compositionally biased region" description="Polar residues" evidence="1">
    <location>
        <begin position="358"/>
        <end position="367"/>
    </location>
</feature>
<feature type="compositionally biased region" description="Low complexity" evidence="1">
    <location>
        <begin position="82"/>
        <end position="105"/>
    </location>
</feature>